<dbReference type="Pfam" id="PF22178">
    <property type="entry name" value="Gp5_trimer_C"/>
    <property type="match status" value="1"/>
</dbReference>
<evidence type="ECO:0000313" key="6">
    <source>
        <dbReference type="Proteomes" id="UP000009073"/>
    </source>
</evidence>
<dbReference type="InterPro" id="IPR006533">
    <property type="entry name" value="T6SS_Vgr_RhsGE"/>
</dbReference>
<dbReference type="PANTHER" id="PTHR32305">
    <property type="match status" value="1"/>
</dbReference>
<keyword evidence="6" id="KW-1185">Reference proteome</keyword>
<dbReference type="Gene3D" id="2.30.110.50">
    <property type="match status" value="1"/>
</dbReference>
<dbReference type="EMBL" id="CP001616">
    <property type="protein sequence ID" value="ACQ91839.1"/>
    <property type="molecule type" value="Genomic_DNA"/>
</dbReference>
<name>C4L8G9_TOLAT</name>
<organism evidence="5 6">
    <name type="scientific">Tolumonas auensis (strain DSM 9187 / NBRC 110442 / TA 4)</name>
    <dbReference type="NCBI Taxonomy" id="595494"/>
    <lineage>
        <taxon>Bacteria</taxon>
        <taxon>Pseudomonadati</taxon>
        <taxon>Pseudomonadota</taxon>
        <taxon>Gammaproteobacteria</taxon>
        <taxon>Aeromonadales</taxon>
        <taxon>Aeromonadaceae</taxon>
        <taxon>Tolumonas</taxon>
    </lineage>
</organism>
<protein>
    <submittedName>
        <fullName evidence="5">Type VI secretion system Vgr family protein</fullName>
    </submittedName>
</protein>
<dbReference type="SUPFAM" id="SSF69349">
    <property type="entry name" value="Phage fibre proteins"/>
    <property type="match status" value="1"/>
</dbReference>
<comment type="similarity">
    <text evidence="1">Belongs to the VgrG protein family.</text>
</comment>
<feature type="region of interest" description="Disordered" evidence="2">
    <location>
        <begin position="656"/>
        <end position="678"/>
    </location>
</feature>
<dbReference type="Proteomes" id="UP000009073">
    <property type="component" value="Chromosome"/>
</dbReference>
<reference evidence="6" key="1">
    <citation type="submission" date="2009-05" db="EMBL/GenBank/DDBJ databases">
        <title>Complete sequence of Tolumonas auensis DSM 9187.</title>
        <authorList>
            <consortium name="US DOE Joint Genome Institute"/>
            <person name="Lucas S."/>
            <person name="Copeland A."/>
            <person name="Lapidus A."/>
            <person name="Glavina del Rio T."/>
            <person name="Tice H."/>
            <person name="Bruce D."/>
            <person name="Goodwin L."/>
            <person name="Pitluck S."/>
            <person name="Chertkov O."/>
            <person name="Brettin T."/>
            <person name="Detter J.C."/>
            <person name="Han C."/>
            <person name="Larimer F."/>
            <person name="Land M."/>
            <person name="Hauser L."/>
            <person name="Kyrpides N."/>
            <person name="Mikhailova N."/>
            <person name="Spring S."/>
            <person name="Beller H."/>
        </authorList>
    </citation>
    <scope>NUCLEOTIDE SEQUENCE [LARGE SCALE GENOMIC DNA]</scope>
    <source>
        <strain evidence="6">DSM 9187 / TA4</strain>
    </source>
</reference>
<dbReference type="STRING" id="595494.Tola_0209"/>
<dbReference type="PANTHER" id="PTHR32305:SF11">
    <property type="entry name" value="TYPE VI SECRETION SYSTEM SPIKE PROTEIN VGRG3"/>
    <property type="match status" value="1"/>
</dbReference>
<dbReference type="Pfam" id="PF05954">
    <property type="entry name" value="Phage_GPD"/>
    <property type="match status" value="1"/>
</dbReference>
<reference evidence="5 6" key="2">
    <citation type="journal article" date="2011" name="Stand. Genomic Sci.">
        <title>Complete genome sequence of Tolumonas auensis type strain (TA 4).</title>
        <authorList>
            <person name="Chertkov O."/>
            <person name="Copeland A."/>
            <person name="Lucas S."/>
            <person name="Lapidus A."/>
            <person name="Berry K.W."/>
            <person name="Detter J.C."/>
            <person name="Del Rio T.G."/>
            <person name="Hammon N."/>
            <person name="Dalin E."/>
            <person name="Tice H."/>
            <person name="Pitluck S."/>
            <person name="Richardson P."/>
            <person name="Bruce D."/>
            <person name="Goodwin L."/>
            <person name="Han C."/>
            <person name="Tapia R."/>
            <person name="Saunders E."/>
            <person name="Schmutz J."/>
            <person name="Brettin T."/>
            <person name="Larimer F."/>
            <person name="Land M."/>
            <person name="Hauser L."/>
            <person name="Spring S."/>
            <person name="Rohde M."/>
            <person name="Kyrpides N.C."/>
            <person name="Ivanova N."/>
            <person name="Goker M."/>
            <person name="Beller H.R."/>
            <person name="Klenk H.P."/>
            <person name="Woyke T."/>
        </authorList>
    </citation>
    <scope>NUCLEOTIDE SEQUENCE [LARGE SCALE GENOMIC DNA]</scope>
    <source>
        <strain evidence="6">DSM 9187 / TA4</strain>
    </source>
</reference>
<feature type="domain" description="Gp5/Type VI secretion system Vgr protein OB-fold" evidence="3">
    <location>
        <begin position="414"/>
        <end position="483"/>
    </location>
</feature>
<dbReference type="Gene3D" id="4.10.220.110">
    <property type="match status" value="1"/>
</dbReference>
<dbReference type="InterPro" id="IPR054030">
    <property type="entry name" value="Gp5_Vgr_C"/>
</dbReference>
<dbReference type="InterPro" id="IPR006531">
    <property type="entry name" value="Gp5/Vgr_OB"/>
</dbReference>
<evidence type="ECO:0000313" key="5">
    <source>
        <dbReference type="EMBL" id="ACQ91839.1"/>
    </source>
</evidence>
<dbReference type="InterPro" id="IPR050708">
    <property type="entry name" value="T6SS_VgrG/RHS"/>
</dbReference>
<dbReference type="InterPro" id="IPR037026">
    <property type="entry name" value="Vgr_OB-fold_dom_sf"/>
</dbReference>
<evidence type="ECO:0000256" key="1">
    <source>
        <dbReference type="ARBA" id="ARBA00005558"/>
    </source>
</evidence>
<dbReference type="eggNOG" id="COG3501">
    <property type="taxonomic scope" value="Bacteria"/>
</dbReference>
<dbReference type="InterPro" id="IPR017847">
    <property type="entry name" value="T6SS_RhsGE_Vgr_subset"/>
</dbReference>
<dbReference type="AlphaFoldDB" id="C4L8G9"/>
<dbReference type="Pfam" id="PF04717">
    <property type="entry name" value="Phage_base_V"/>
    <property type="match status" value="1"/>
</dbReference>
<feature type="domain" description="Gp5/Type VI secretion system Vgr C-terminal trimerisation" evidence="4">
    <location>
        <begin position="500"/>
        <end position="606"/>
    </location>
</feature>
<dbReference type="KEGG" id="tau:Tola_0209"/>
<sequence>MFVSDSPDDALSSLGSSVRGLFSANESRFFLTLSGHDEDVQVLRFTAQESLNCPWELDITLVSEAENISPEKMVGSAATLTLSGCAGRSYYHGQVWQFRRQTQGKRLTQYQLVMRPSLSWLGLGRNQRIFQQKSVPDIIRLLLQEQHVASDQVQWKLSGTYTARDYCVQYGESDLQFITRLLGEEGIHYHFAHDEGGSKLIFADHPSGWSTGLAAVPYKPGTGQAADEDTLQSFQVRHAVSVNMISRRYFDLHKPLQLTDAEQKTSPAAGSPSLKRNDSAWRDHLNHYDYRSAEQQSISSAQQIAERHLESLQRTRITAQGRGNLSQLRTGWLLPIRGHGRAEFNSQWLLTEVSLSGEQPQVLEEFSGGQSSLSCQFSAVPWDTPWRPDFAPEKPLLCGIQTACVTGPAGEEIHTDELGRIKVQFHWDREGKEDERTSCWIRVMHDWAGNGYGVVRLPRIGQEVQVSFEDGNPDKPLITGCLHNGEQQTAWELPVHMTRSGIRTCSSPGGGGSNELRFEDKKGKEELRWQAEKDWDAKILSCSHTQINGAHESAIGGNDYREIEGEQHITLEADTQKEVGLNQHCTIHGSQEQHIEQKCLIQAGQNVVWQSKNQAIYHAGTELTLQAGGSFIKLDPCGITLSGPMVTMNQGGSALSAGSESAALPHKPAGAHSAGIGKVPQAKAPEKVIKVAPEKDYRIVYSD</sequence>
<dbReference type="OrthoDB" id="6710627at2"/>
<dbReference type="HOGENOM" id="CLU_004121_3_0_6"/>
<dbReference type="NCBIfam" id="TIGR01646">
    <property type="entry name" value="vgr_GE"/>
    <property type="match status" value="1"/>
</dbReference>
<dbReference type="Gene3D" id="3.55.50.10">
    <property type="entry name" value="Baseplate protein-like domains"/>
    <property type="match status" value="1"/>
</dbReference>
<accession>C4L8G9</accession>
<evidence type="ECO:0000259" key="4">
    <source>
        <dbReference type="Pfam" id="PF22178"/>
    </source>
</evidence>
<dbReference type="SUPFAM" id="SSF69255">
    <property type="entry name" value="gp5 N-terminal domain-like"/>
    <property type="match status" value="1"/>
</dbReference>
<dbReference type="Gene3D" id="2.40.50.230">
    <property type="entry name" value="Gp5 N-terminal domain"/>
    <property type="match status" value="1"/>
</dbReference>
<dbReference type="RefSeq" id="WP_012728438.1">
    <property type="nucleotide sequence ID" value="NC_012691.1"/>
</dbReference>
<evidence type="ECO:0000259" key="3">
    <source>
        <dbReference type="Pfam" id="PF04717"/>
    </source>
</evidence>
<dbReference type="NCBIfam" id="TIGR03361">
    <property type="entry name" value="VI_Rhs_Vgr"/>
    <property type="match status" value="1"/>
</dbReference>
<evidence type="ECO:0000256" key="2">
    <source>
        <dbReference type="SAM" id="MobiDB-lite"/>
    </source>
</evidence>
<dbReference type="SUPFAM" id="SSF69279">
    <property type="entry name" value="Phage tail proteins"/>
    <property type="match status" value="2"/>
</dbReference>
<gene>
    <name evidence="5" type="ordered locus">Tola_0209</name>
</gene>
<proteinExistence type="inferred from homology"/>